<evidence type="ECO:0000256" key="6">
    <source>
        <dbReference type="ARBA" id="ARBA00023136"/>
    </source>
</evidence>
<feature type="transmembrane region" description="Helical" evidence="7">
    <location>
        <begin position="117"/>
        <end position="136"/>
    </location>
</feature>
<dbReference type="AlphaFoldDB" id="A0A1G6GSG8"/>
<keyword evidence="9" id="KW-0378">Hydrolase</keyword>
<organism evidence="9 10">
    <name type="scientific">Acinetobacter boissieri</name>
    <dbReference type="NCBI Taxonomy" id="1219383"/>
    <lineage>
        <taxon>Bacteria</taxon>
        <taxon>Pseudomonadati</taxon>
        <taxon>Pseudomonadota</taxon>
        <taxon>Gammaproteobacteria</taxon>
        <taxon>Moraxellales</taxon>
        <taxon>Moraxellaceae</taxon>
        <taxon>Acinetobacter</taxon>
    </lineage>
</organism>
<evidence type="ECO:0000256" key="3">
    <source>
        <dbReference type="ARBA" id="ARBA00022519"/>
    </source>
</evidence>
<dbReference type="GO" id="GO:0016020">
    <property type="term" value="C:membrane"/>
    <property type="evidence" value="ECO:0007669"/>
    <property type="project" value="UniProtKB-SubCell"/>
</dbReference>
<dbReference type="Gene3D" id="1.20.1540.10">
    <property type="entry name" value="Rhomboid-like"/>
    <property type="match status" value="1"/>
</dbReference>
<reference evidence="10" key="1">
    <citation type="submission" date="2016-09" db="EMBL/GenBank/DDBJ databases">
        <authorList>
            <person name="Varghese N."/>
            <person name="Submissions S."/>
        </authorList>
    </citation>
    <scope>NUCLEOTIDE SEQUENCE [LARGE SCALE GENOMIC DNA]</scope>
    <source>
        <strain evidence="10">ANC 4422</strain>
    </source>
</reference>
<feature type="transmembrane region" description="Helical" evidence="7">
    <location>
        <begin position="86"/>
        <end position="105"/>
    </location>
</feature>
<keyword evidence="6 7" id="KW-0472">Membrane</keyword>
<dbReference type="STRING" id="1219383.SAMN05421733_102129"/>
<dbReference type="PANTHER" id="PTHR43066:SF26">
    <property type="entry name" value="RHOMBOID PROTEASE GLPG"/>
    <property type="match status" value="1"/>
</dbReference>
<evidence type="ECO:0000313" key="9">
    <source>
        <dbReference type="EMBL" id="SDB84884.1"/>
    </source>
</evidence>
<dbReference type="Proteomes" id="UP000242501">
    <property type="component" value="Unassembled WGS sequence"/>
</dbReference>
<feature type="transmembrane region" description="Helical" evidence="7">
    <location>
        <begin position="52"/>
        <end position="74"/>
    </location>
</feature>
<evidence type="ECO:0000256" key="4">
    <source>
        <dbReference type="ARBA" id="ARBA00022692"/>
    </source>
</evidence>
<dbReference type="PANTHER" id="PTHR43066">
    <property type="entry name" value="RHOMBOID-RELATED PROTEIN"/>
    <property type="match status" value="1"/>
</dbReference>
<feature type="domain" description="Peptidase S54 rhomboid" evidence="8">
    <location>
        <begin position="47"/>
        <end position="192"/>
    </location>
</feature>
<name>A0A1G6GSG8_9GAMM</name>
<comment type="subcellular location">
    <subcellularLocation>
        <location evidence="1">Membrane</location>
        <topology evidence="1">Multi-pass membrane protein</topology>
    </subcellularLocation>
</comment>
<feature type="transmembrane region" description="Helical" evidence="7">
    <location>
        <begin position="177"/>
        <end position="197"/>
    </location>
</feature>
<sequence>MNYIMLNLPFNHSITIIIITVVISLIAFSNQKAMNRLIFWPPAIQKGQFDRFITHGFVHADGMHLLFNMITLFFFGSVIESFYRQYLFNMGFVLFYMGALVIAILPSYLKHKNDFQWASLGASGAVSAVLFSYILFKPWSLIFVFFVPVPAIIFALLYAGYSIWAGKKNQSNTNHSAHLWGAAYGVVVTILVEPQILPHFLTQLTQIPFF</sequence>
<keyword evidence="10" id="KW-1185">Reference proteome</keyword>
<evidence type="ECO:0000256" key="1">
    <source>
        <dbReference type="ARBA" id="ARBA00004141"/>
    </source>
</evidence>
<dbReference type="InterPro" id="IPR035952">
    <property type="entry name" value="Rhomboid-like_sf"/>
</dbReference>
<keyword evidence="9" id="KW-0645">Protease</keyword>
<dbReference type="Pfam" id="PF01694">
    <property type="entry name" value="Rhomboid"/>
    <property type="match status" value="1"/>
</dbReference>
<dbReference type="InterPro" id="IPR022764">
    <property type="entry name" value="Peptidase_S54_rhomboid_dom"/>
</dbReference>
<keyword evidence="4 7" id="KW-0812">Transmembrane</keyword>
<evidence type="ECO:0000256" key="5">
    <source>
        <dbReference type="ARBA" id="ARBA00022989"/>
    </source>
</evidence>
<dbReference type="EMBL" id="FMYL01000002">
    <property type="protein sequence ID" value="SDB84884.1"/>
    <property type="molecule type" value="Genomic_DNA"/>
</dbReference>
<keyword evidence="2" id="KW-1003">Cell membrane</keyword>
<protein>
    <submittedName>
        <fullName evidence="9">Membrane associated serine protease, rhomboid family</fullName>
    </submittedName>
</protein>
<feature type="transmembrane region" description="Helical" evidence="7">
    <location>
        <begin position="142"/>
        <end position="165"/>
    </location>
</feature>
<evidence type="ECO:0000256" key="2">
    <source>
        <dbReference type="ARBA" id="ARBA00022475"/>
    </source>
</evidence>
<dbReference type="GO" id="GO:0006508">
    <property type="term" value="P:proteolysis"/>
    <property type="evidence" value="ECO:0007669"/>
    <property type="project" value="UniProtKB-KW"/>
</dbReference>
<evidence type="ECO:0000256" key="7">
    <source>
        <dbReference type="SAM" id="Phobius"/>
    </source>
</evidence>
<gene>
    <name evidence="9" type="ORF">SAMN05421733_102129</name>
</gene>
<feature type="transmembrane region" description="Helical" evidence="7">
    <location>
        <begin position="12"/>
        <end position="31"/>
    </location>
</feature>
<dbReference type="GO" id="GO:0004252">
    <property type="term" value="F:serine-type endopeptidase activity"/>
    <property type="evidence" value="ECO:0007669"/>
    <property type="project" value="InterPro"/>
</dbReference>
<dbReference type="SUPFAM" id="SSF144091">
    <property type="entry name" value="Rhomboid-like"/>
    <property type="match status" value="1"/>
</dbReference>
<evidence type="ECO:0000313" key="10">
    <source>
        <dbReference type="Proteomes" id="UP000242501"/>
    </source>
</evidence>
<proteinExistence type="predicted"/>
<accession>A0A1G6GSG8</accession>
<keyword evidence="5 7" id="KW-1133">Transmembrane helix</keyword>
<evidence type="ECO:0000259" key="8">
    <source>
        <dbReference type="Pfam" id="PF01694"/>
    </source>
</evidence>
<keyword evidence="3" id="KW-0997">Cell inner membrane</keyword>